<feature type="region of interest" description="Disordered" evidence="1">
    <location>
        <begin position="249"/>
        <end position="268"/>
    </location>
</feature>
<dbReference type="Pfam" id="PF14333">
    <property type="entry name" value="DUF4389"/>
    <property type="match status" value="2"/>
</dbReference>
<evidence type="ECO:0000313" key="4">
    <source>
        <dbReference type="Proteomes" id="UP001500037"/>
    </source>
</evidence>
<keyword evidence="2" id="KW-0812">Transmembrane</keyword>
<comment type="caution">
    <text evidence="3">The sequence shown here is derived from an EMBL/GenBank/DDBJ whole genome shotgun (WGS) entry which is preliminary data.</text>
</comment>
<evidence type="ECO:0008006" key="5">
    <source>
        <dbReference type="Google" id="ProtNLM"/>
    </source>
</evidence>
<keyword evidence="4" id="KW-1185">Reference proteome</keyword>
<feature type="transmembrane region" description="Helical" evidence="2">
    <location>
        <begin position="40"/>
        <end position="67"/>
    </location>
</feature>
<evidence type="ECO:0000256" key="1">
    <source>
        <dbReference type="SAM" id="MobiDB-lite"/>
    </source>
</evidence>
<keyword evidence="2" id="KW-1133">Transmembrane helix</keyword>
<proteinExistence type="predicted"/>
<dbReference type="Proteomes" id="UP001500037">
    <property type="component" value="Unassembled WGS sequence"/>
</dbReference>
<gene>
    <name evidence="3" type="ORF">GCM10009665_62920</name>
</gene>
<name>A0ABN1WTJ8_9ACTN</name>
<feature type="transmembrane region" description="Helical" evidence="2">
    <location>
        <begin position="134"/>
        <end position="165"/>
    </location>
</feature>
<evidence type="ECO:0000256" key="2">
    <source>
        <dbReference type="SAM" id="Phobius"/>
    </source>
</evidence>
<keyword evidence="2" id="KW-0472">Membrane</keyword>
<dbReference type="RefSeq" id="WP_344445501.1">
    <property type="nucleotide sequence ID" value="NZ_BAAALF010000167.1"/>
</dbReference>
<organism evidence="3 4">
    <name type="scientific">Kitasatospora nipponensis</name>
    <dbReference type="NCBI Taxonomy" id="258049"/>
    <lineage>
        <taxon>Bacteria</taxon>
        <taxon>Bacillati</taxon>
        <taxon>Actinomycetota</taxon>
        <taxon>Actinomycetes</taxon>
        <taxon>Kitasatosporales</taxon>
        <taxon>Streptomycetaceae</taxon>
        <taxon>Kitasatospora</taxon>
    </lineage>
</organism>
<evidence type="ECO:0000313" key="3">
    <source>
        <dbReference type="EMBL" id="GAA1265025.1"/>
    </source>
</evidence>
<dbReference type="EMBL" id="BAAALF010000167">
    <property type="protein sequence ID" value="GAA1265025.1"/>
    <property type="molecule type" value="Genomic_DNA"/>
</dbReference>
<protein>
    <recommendedName>
        <fullName evidence="5">DUF4389 domain-containing protein</fullName>
    </recommendedName>
</protein>
<accession>A0ABN1WTJ8</accession>
<sequence>MAQTQGGWTMPEATGPVEWLPTLDIPEPGRQRRWTVLLRWLLLVPQFIVLWVLAVVAFFVVIAGWFAALFTARLPDSIARYLTGYLGYETRVMASQSLLMDRYPPFALRPPADYPVQLEVRPGELNRLAVFFRLILMIPAAIISGLAWSGWLVLAFFLWVVVLVLGRMPRPVFEATAATLRYRMRFTAYALMLTAAYPKRLFGEEESALAADARSATRPLVLGTPGRVLLVAFLVLGLASNAVSEATANWNDDTNDNPAVSTAPAPIR</sequence>
<dbReference type="InterPro" id="IPR025498">
    <property type="entry name" value="DUF4389"/>
</dbReference>
<reference evidence="3 4" key="1">
    <citation type="journal article" date="2019" name="Int. J. Syst. Evol. Microbiol.">
        <title>The Global Catalogue of Microorganisms (GCM) 10K type strain sequencing project: providing services to taxonomists for standard genome sequencing and annotation.</title>
        <authorList>
            <consortium name="The Broad Institute Genomics Platform"/>
            <consortium name="The Broad Institute Genome Sequencing Center for Infectious Disease"/>
            <person name="Wu L."/>
            <person name="Ma J."/>
        </authorList>
    </citation>
    <scope>NUCLEOTIDE SEQUENCE [LARGE SCALE GENOMIC DNA]</scope>
    <source>
        <strain evidence="3 4">JCM 13004</strain>
    </source>
</reference>